<keyword evidence="3" id="KW-1185">Reference proteome</keyword>
<dbReference type="EMBL" id="JABFUD020000024">
    <property type="protein sequence ID" value="KAI5060670.1"/>
    <property type="molecule type" value="Genomic_DNA"/>
</dbReference>
<reference evidence="2" key="1">
    <citation type="submission" date="2021-01" db="EMBL/GenBank/DDBJ databases">
        <title>Adiantum capillus-veneris genome.</title>
        <authorList>
            <person name="Fang Y."/>
            <person name="Liao Q."/>
        </authorList>
    </citation>
    <scope>NUCLEOTIDE SEQUENCE</scope>
    <source>
        <strain evidence="2">H3</strain>
        <tissue evidence="2">Leaf</tissue>
    </source>
</reference>
<sequence length="163" mass="17161">MEASSPAPSPALGPNAMEPPLFPRQPLPSGASPLLHALVAPPHLHALAALPHLHALVALHLLLLHATRPHLTMQLPFFSSQAALPGSSFFATPDHGRPPPGGHLPSYSCSSLHLSPPSSGGPASFLSRFNLRPVPSYSLWLFHGSLPLYAGPTPCVPFQLMVP</sequence>
<evidence type="ECO:0000313" key="2">
    <source>
        <dbReference type="EMBL" id="KAI5060670.1"/>
    </source>
</evidence>
<evidence type="ECO:0000313" key="3">
    <source>
        <dbReference type="Proteomes" id="UP000886520"/>
    </source>
</evidence>
<organism evidence="2 3">
    <name type="scientific">Adiantum capillus-veneris</name>
    <name type="common">Maidenhair fern</name>
    <dbReference type="NCBI Taxonomy" id="13818"/>
    <lineage>
        <taxon>Eukaryota</taxon>
        <taxon>Viridiplantae</taxon>
        <taxon>Streptophyta</taxon>
        <taxon>Embryophyta</taxon>
        <taxon>Tracheophyta</taxon>
        <taxon>Polypodiopsida</taxon>
        <taxon>Polypodiidae</taxon>
        <taxon>Polypodiales</taxon>
        <taxon>Pteridineae</taxon>
        <taxon>Pteridaceae</taxon>
        <taxon>Vittarioideae</taxon>
        <taxon>Adiantum</taxon>
    </lineage>
</organism>
<proteinExistence type="predicted"/>
<comment type="caution">
    <text evidence="2">The sequence shown here is derived from an EMBL/GenBank/DDBJ whole genome shotgun (WGS) entry which is preliminary data.</text>
</comment>
<name>A0A9D4Z490_ADICA</name>
<dbReference type="AlphaFoldDB" id="A0A9D4Z490"/>
<evidence type="ECO:0000256" key="1">
    <source>
        <dbReference type="SAM" id="MobiDB-lite"/>
    </source>
</evidence>
<protein>
    <submittedName>
        <fullName evidence="2">Uncharacterized protein</fullName>
    </submittedName>
</protein>
<accession>A0A9D4Z490</accession>
<feature type="region of interest" description="Disordered" evidence="1">
    <location>
        <begin position="1"/>
        <end position="25"/>
    </location>
</feature>
<gene>
    <name evidence="2" type="ORF">GOP47_0025090</name>
</gene>
<dbReference type="Proteomes" id="UP000886520">
    <property type="component" value="Chromosome 24"/>
</dbReference>
<feature type="non-terminal residue" evidence="2">
    <location>
        <position position="163"/>
    </location>
</feature>